<organism evidence="2 3">
    <name type="scientific">Zizania palustris</name>
    <name type="common">Northern wild rice</name>
    <dbReference type="NCBI Taxonomy" id="103762"/>
    <lineage>
        <taxon>Eukaryota</taxon>
        <taxon>Viridiplantae</taxon>
        <taxon>Streptophyta</taxon>
        <taxon>Embryophyta</taxon>
        <taxon>Tracheophyta</taxon>
        <taxon>Spermatophyta</taxon>
        <taxon>Magnoliopsida</taxon>
        <taxon>Liliopsida</taxon>
        <taxon>Poales</taxon>
        <taxon>Poaceae</taxon>
        <taxon>BOP clade</taxon>
        <taxon>Oryzoideae</taxon>
        <taxon>Oryzeae</taxon>
        <taxon>Zizaniinae</taxon>
        <taxon>Zizania</taxon>
    </lineage>
</organism>
<evidence type="ECO:0000313" key="2">
    <source>
        <dbReference type="EMBL" id="KAG8058045.1"/>
    </source>
</evidence>
<keyword evidence="3" id="KW-1185">Reference proteome</keyword>
<dbReference type="Proteomes" id="UP000729402">
    <property type="component" value="Unassembled WGS sequence"/>
</dbReference>
<feature type="compositionally biased region" description="Gly residues" evidence="1">
    <location>
        <begin position="53"/>
        <end position="63"/>
    </location>
</feature>
<proteinExistence type="predicted"/>
<protein>
    <submittedName>
        <fullName evidence="2">Uncharacterized protein</fullName>
    </submittedName>
</protein>
<dbReference type="AlphaFoldDB" id="A0A8J5S8V1"/>
<feature type="region of interest" description="Disordered" evidence="1">
    <location>
        <begin position="80"/>
        <end position="119"/>
    </location>
</feature>
<reference evidence="2" key="1">
    <citation type="journal article" date="2021" name="bioRxiv">
        <title>Whole Genome Assembly and Annotation of Northern Wild Rice, Zizania palustris L., Supports a Whole Genome Duplication in the Zizania Genus.</title>
        <authorList>
            <person name="Haas M."/>
            <person name="Kono T."/>
            <person name="Macchietto M."/>
            <person name="Millas R."/>
            <person name="McGilp L."/>
            <person name="Shao M."/>
            <person name="Duquette J."/>
            <person name="Hirsch C.N."/>
            <person name="Kimball J."/>
        </authorList>
    </citation>
    <scope>NUCLEOTIDE SEQUENCE</scope>
    <source>
        <tissue evidence="2">Fresh leaf tissue</tissue>
    </source>
</reference>
<gene>
    <name evidence="2" type="ORF">GUJ93_ZPchr0002g25723</name>
</gene>
<sequence length="236" mass="25498">MQPRGNGSPVGDRARQRRDPEEEGESQGRYRWALVTGGRRQRRSSRRVETGGSQEGTGRGLQGRFGWASGSSFCFLEVKSQTKGSLPSPPLPVPPPPPAQSSPLRTPTAASPLSRRPPSSCLLGSAAATAPRASLPCHCLQEREMEVAAGDGGGDGEARRRRRKLGSLVEAIKSSERIPKNFTRMEKGELYMMWSFSTLGIGDCQDCMHLCASHMGQHLGCTDLASLEAGKWSMTC</sequence>
<evidence type="ECO:0000313" key="3">
    <source>
        <dbReference type="Proteomes" id="UP000729402"/>
    </source>
</evidence>
<accession>A0A8J5S8V1</accession>
<comment type="caution">
    <text evidence="2">The sequence shown here is derived from an EMBL/GenBank/DDBJ whole genome shotgun (WGS) entry which is preliminary data.</text>
</comment>
<evidence type="ECO:0000256" key="1">
    <source>
        <dbReference type="SAM" id="MobiDB-lite"/>
    </source>
</evidence>
<name>A0A8J5S8V1_ZIZPA</name>
<feature type="region of interest" description="Disordered" evidence="1">
    <location>
        <begin position="1"/>
        <end position="65"/>
    </location>
</feature>
<reference evidence="2" key="2">
    <citation type="submission" date="2021-02" db="EMBL/GenBank/DDBJ databases">
        <authorList>
            <person name="Kimball J.A."/>
            <person name="Haas M.W."/>
            <person name="Macchietto M."/>
            <person name="Kono T."/>
            <person name="Duquette J."/>
            <person name="Shao M."/>
        </authorList>
    </citation>
    <scope>NUCLEOTIDE SEQUENCE</scope>
    <source>
        <tissue evidence="2">Fresh leaf tissue</tissue>
    </source>
</reference>
<feature type="compositionally biased region" description="Pro residues" evidence="1">
    <location>
        <begin position="87"/>
        <end position="100"/>
    </location>
</feature>
<dbReference type="EMBL" id="JAAALK010000287">
    <property type="protein sequence ID" value="KAG8058045.1"/>
    <property type="molecule type" value="Genomic_DNA"/>
</dbReference>